<name>A0ABD6AZ69_9EURY</name>
<gene>
    <name evidence="2" type="ORF">ACFSBT_14955</name>
</gene>
<evidence type="ECO:0000313" key="2">
    <source>
        <dbReference type="EMBL" id="MFD1514578.1"/>
    </source>
</evidence>
<reference evidence="2 3" key="1">
    <citation type="journal article" date="2019" name="Int. J. Syst. Evol. Microbiol.">
        <title>The Global Catalogue of Microorganisms (GCM) 10K type strain sequencing project: providing services to taxonomists for standard genome sequencing and annotation.</title>
        <authorList>
            <consortium name="The Broad Institute Genomics Platform"/>
            <consortium name="The Broad Institute Genome Sequencing Center for Infectious Disease"/>
            <person name="Wu L."/>
            <person name="Ma J."/>
        </authorList>
    </citation>
    <scope>NUCLEOTIDE SEQUENCE [LARGE SCALE GENOMIC DNA]</scope>
    <source>
        <strain evidence="2 3">CGMCC 1.12563</strain>
    </source>
</reference>
<dbReference type="Proteomes" id="UP001597187">
    <property type="component" value="Unassembled WGS sequence"/>
</dbReference>
<dbReference type="InterPro" id="IPR058280">
    <property type="entry name" value="DUF7974"/>
</dbReference>
<evidence type="ECO:0000313" key="3">
    <source>
        <dbReference type="Proteomes" id="UP001597187"/>
    </source>
</evidence>
<dbReference type="AlphaFoldDB" id="A0ABD6AZ69"/>
<organism evidence="2 3">
    <name type="scientific">Halomarina rubra</name>
    <dbReference type="NCBI Taxonomy" id="2071873"/>
    <lineage>
        <taxon>Archaea</taxon>
        <taxon>Methanobacteriati</taxon>
        <taxon>Methanobacteriota</taxon>
        <taxon>Stenosarchaea group</taxon>
        <taxon>Halobacteria</taxon>
        <taxon>Halobacteriales</taxon>
        <taxon>Natronomonadaceae</taxon>
        <taxon>Halomarina</taxon>
    </lineage>
</organism>
<comment type="caution">
    <text evidence="2">The sequence shown here is derived from an EMBL/GenBank/DDBJ whole genome shotgun (WGS) entry which is preliminary data.</text>
</comment>
<dbReference type="EMBL" id="JBHUDC010000008">
    <property type="protein sequence ID" value="MFD1514578.1"/>
    <property type="molecule type" value="Genomic_DNA"/>
</dbReference>
<sequence length="164" mass="18423">MAPTGSRDATPRDPHGFDESRNVLADVLGKFVPQWLARRSTAVTVTTDRETYRVGEPVEFTVTIENGLPLPVTIATPRPRLWGWSVDGDLEASDERVYVGDSPGTMSFRARERKVVTQTWDGRFKRVGERARWVEATPGPHEIRAFLALDGRRPTDAVTVYIEE</sequence>
<keyword evidence="3" id="KW-1185">Reference proteome</keyword>
<protein>
    <recommendedName>
        <fullName evidence="1">DUF7974 domain-containing protein</fullName>
    </recommendedName>
</protein>
<evidence type="ECO:0000259" key="1">
    <source>
        <dbReference type="Pfam" id="PF25929"/>
    </source>
</evidence>
<proteinExistence type="predicted"/>
<feature type="domain" description="DUF7974" evidence="1">
    <location>
        <begin position="30"/>
        <end position="163"/>
    </location>
</feature>
<accession>A0ABD6AZ69</accession>
<dbReference type="RefSeq" id="WP_250874521.1">
    <property type="nucleotide sequence ID" value="NZ_JALXFV010000008.1"/>
</dbReference>
<dbReference type="Pfam" id="PF25929">
    <property type="entry name" value="DUF7974"/>
    <property type="match status" value="1"/>
</dbReference>